<proteinExistence type="predicted"/>
<feature type="non-terminal residue" evidence="1">
    <location>
        <position position="1"/>
    </location>
</feature>
<dbReference type="VEuPathDB" id="GiardiaDB:QR46_2025"/>
<dbReference type="VEuPathDB" id="GiardiaDB:GL50803_0029359"/>
<accession>V6TKU7</accession>
<dbReference type="AlphaFoldDB" id="V6TKU7"/>
<organism evidence="1 2">
    <name type="scientific">Giardia intestinalis</name>
    <name type="common">Giardia lamblia</name>
    <dbReference type="NCBI Taxonomy" id="5741"/>
    <lineage>
        <taxon>Eukaryota</taxon>
        <taxon>Metamonada</taxon>
        <taxon>Diplomonadida</taxon>
        <taxon>Hexamitidae</taxon>
        <taxon>Giardiinae</taxon>
        <taxon>Giardia</taxon>
    </lineage>
</organism>
<reference evidence="2" key="1">
    <citation type="submission" date="2012-02" db="EMBL/GenBank/DDBJ databases">
        <title>Genome sequencing of Giardia lamblia Genotypes A2 and B isolates (DH and GS) and comparative analysis with the genomes of Genotypes A1 and E (WB and Pig).</title>
        <authorList>
            <person name="Adam R."/>
            <person name="Dahlstrom E."/>
            <person name="Martens C."/>
            <person name="Bruno D."/>
            <person name="Barbian K."/>
            <person name="Porcella S.F."/>
            <person name="Nash T."/>
        </authorList>
    </citation>
    <scope>NUCLEOTIDE SEQUENCE</scope>
    <source>
        <strain evidence="2">DH</strain>
    </source>
</reference>
<dbReference type="VEuPathDB" id="GiardiaDB:DHA2_151576"/>
<dbReference type="EMBL" id="AHGT01000003">
    <property type="protein sequence ID" value="ESU39366.1"/>
    <property type="molecule type" value="Genomic_DNA"/>
</dbReference>
<protein>
    <submittedName>
        <fullName evidence="1">Uncharacterized protein</fullName>
    </submittedName>
</protein>
<sequence>VQICTFRVGRRSKDSNIHKFSFVFCASIFEMPYCSCGKRSDSIYCPLCESTISTTKCPECTIQAHIKEDHPTCTVSNLLNAIKARADNSVNQQEVITERIRQMKEVISAGQDYIRDMYQAIESKFQALKLQWFGRKNESVKKSISSLYNILEERVVFGLMATNIVKDFNKAFQLTLSIHPVWSYRDLLFKLSHSGSGCIIRNVNAEAYAWKKQNKKVSRKDQKLLRLINPTPQEYSIGMWPLETILSSTLTTTTASPPSALLVDKSSPSPLQTKSIVRPESLAKIIRPSRRRRSIKSRQGSELSRTKCFTDSPDLSTNIDLESSVQMCITELELSTTSIHQHAVLTNNILGRNASVSKLGANVNTELQECTLSKGRPPPHKCIGYFMSYPDIVMSDTTSLFGSFLSEEESRIYIKDDPIYQLCAKEISWMYQAIATIVANITSGIAATMSDLVVLESVHAGQLSILKNVRAHTLVADCPSLIERCYVENGAEITGSMNLFIADAVFGDDSSFNGVDHNISVIRFSIFEGQRTSLQSVKLVANCVFTGPVIVSGNGVYVSCHFSHLTLGDDFVGQFIGCHVMSLTIDPSFNLSPLMFHKSIGPGLLGLSFRQDKDSTLISKKSSSSYILPEEIDINILLNSRQTAYTRLIETNPATERMDSVLDRILAREYSNSAVHVDKQLAKANLASIPVDINLSGISSNSKDETPADNLLDLST</sequence>
<gene>
    <name evidence="1" type="ORF">DHA2_151576</name>
</gene>
<evidence type="ECO:0000313" key="2">
    <source>
        <dbReference type="Proteomes" id="UP000018320"/>
    </source>
</evidence>
<dbReference type="Proteomes" id="UP000018320">
    <property type="component" value="Unassembled WGS sequence"/>
</dbReference>
<name>V6TKU7_GIAIN</name>
<evidence type="ECO:0000313" key="1">
    <source>
        <dbReference type="EMBL" id="ESU39366.1"/>
    </source>
</evidence>
<dbReference type="VEuPathDB" id="GiardiaDB:GL50581_2004"/>
<reference evidence="1 2" key="2">
    <citation type="journal article" date="2013" name="Genome Biol. Evol.">
        <title>Genome sequencing of Giardia lamblia genotypes A2 and B isolates (DH and GS) and comparative analysis with the genomes of genotypes A1 and E (WB and Pig).</title>
        <authorList>
            <person name="Adam R.D."/>
            <person name="Dahlstrom E.W."/>
            <person name="Martens C.A."/>
            <person name="Bruno D.P."/>
            <person name="Barbian K.D."/>
            <person name="Ricklefs S.M."/>
            <person name="Hernandez M.M."/>
            <person name="Narla N.P."/>
            <person name="Patel R.B."/>
            <person name="Porcella S.F."/>
            <person name="Nash T.E."/>
        </authorList>
    </citation>
    <scope>NUCLEOTIDE SEQUENCE [LARGE SCALE GENOMIC DNA]</scope>
    <source>
        <strain evidence="1 2">DH</strain>
    </source>
</reference>
<comment type="caution">
    <text evidence="1">The sequence shown here is derived from an EMBL/GenBank/DDBJ whole genome shotgun (WGS) entry which is preliminary data.</text>
</comment>